<gene>
    <name evidence="4" type="ORF">SPHA_59568</name>
</gene>
<evidence type="ECO:0000256" key="1">
    <source>
        <dbReference type="SAM" id="MobiDB-lite"/>
    </source>
</evidence>
<dbReference type="PANTHER" id="PTHR31363:SF0">
    <property type="entry name" value="TRAF3-INTERACTING PROTEIN 1"/>
    <property type="match status" value="1"/>
</dbReference>
<feature type="compositionally biased region" description="Polar residues" evidence="1">
    <location>
        <begin position="95"/>
        <end position="104"/>
    </location>
</feature>
<feature type="transmembrane region" description="Helical" evidence="2">
    <location>
        <begin position="6"/>
        <end position="32"/>
    </location>
</feature>
<dbReference type="GO" id="GO:0030992">
    <property type="term" value="C:intraciliary transport particle B"/>
    <property type="evidence" value="ECO:0007669"/>
    <property type="project" value="TreeGrafter"/>
</dbReference>
<feature type="domain" description="TRAF3-interacting protein 1 C-terminal" evidence="3">
    <location>
        <begin position="110"/>
        <end position="266"/>
    </location>
</feature>
<reference evidence="4" key="1">
    <citation type="submission" date="2021-01" db="EMBL/GenBank/DDBJ databases">
        <authorList>
            <person name="Li R."/>
            <person name="Bekaert M."/>
        </authorList>
    </citation>
    <scope>NUCLEOTIDE SEQUENCE</scope>
    <source>
        <strain evidence="4">Farmed</strain>
    </source>
</reference>
<sequence length="269" mass="30648">MTLVSLPFFMALISHLFIITLVYSSLIITLVCSSSYDTCLLSFLYGTCLPSLHLLHLPLHLHLLHLLGSGRPTNVITDDAQESDEDEQFIVEDNTPLQTKSSLTKEPDAEDETEHGGLVKKILETTKELEGAHQTEKTEKTQVETSSMNNIAYQKQRHLVVQKIEKLQESIQTLTKSANPLGKIMDYIQEDLDSMQKELYRWKQENIQHTMALKHEKEITDRTVEPLKLQLKSLDQTINDQMDVIAMVKANVIRNDKRIVSMLHSVAKV</sequence>
<dbReference type="Proteomes" id="UP000597762">
    <property type="component" value="Unassembled WGS sequence"/>
</dbReference>
<feature type="region of interest" description="Disordered" evidence="1">
    <location>
        <begin position="95"/>
        <end position="115"/>
    </location>
</feature>
<dbReference type="GO" id="GO:0036064">
    <property type="term" value="C:ciliary basal body"/>
    <property type="evidence" value="ECO:0007669"/>
    <property type="project" value="TreeGrafter"/>
</dbReference>
<dbReference type="OrthoDB" id="10258914at2759"/>
<dbReference type="Pfam" id="PF17749">
    <property type="entry name" value="MIP-T3_C"/>
    <property type="match status" value="1"/>
</dbReference>
<keyword evidence="2" id="KW-0812">Transmembrane</keyword>
<dbReference type="InterPro" id="IPR041476">
    <property type="entry name" value="TRAF3IP1_C"/>
</dbReference>
<dbReference type="GO" id="GO:0070507">
    <property type="term" value="P:regulation of microtubule cytoskeleton organization"/>
    <property type="evidence" value="ECO:0007669"/>
    <property type="project" value="TreeGrafter"/>
</dbReference>
<dbReference type="InterPro" id="IPR018799">
    <property type="entry name" value="TRAF3IP1"/>
</dbReference>
<evidence type="ECO:0000259" key="3">
    <source>
        <dbReference type="Pfam" id="PF17749"/>
    </source>
</evidence>
<evidence type="ECO:0000256" key="2">
    <source>
        <dbReference type="SAM" id="Phobius"/>
    </source>
</evidence>
<comment type="caution">
    <text evidence="4">The sequence shown here is derived from an EMBL/GenBank/DDBJ whole genome shotgun (WGS) entry which is preliminary data.</text>
</comment>
<dbReference type="GO" id="GO:0005930">
    <property type="term" value="C:axoneme"/>
    <property type="evidence" value="ECO:0007669"/>
    <property type="project" value="TreeGrafter"/>
</dbReference>
<accession>A0A812DTD9</accession>
<evidence type="ECO:0000313" key="4">
    <source>
        <dbReference type="EMBL" id="CAE1307461.1"/>
    </source>
</evidence>
<proteinExistence type="predicted"/>
<evidence type="ECO:0000313" key="5">
    <source>
        <dbReference type="Proteomes" id="UP000597762"/>
    </source>
</evidence>
<dbReference type="GO" id="GO:0008017">
    <property type="term" value="F:microtubule binding"/>
    <property type="evidence" value="ECO:0007669"/>
    <property type="project" value="InterPro"/>
</dbReference>
<feature type="transmembrane region" description="Helical" evidence="2">
    <location>
        <begin position="39"/>
        <end position="59"/>
    </location>
</feature>
<dbReference type="GO" id="GO:0042073">
    <property type="term" value="P:intraciliary transport"/>
    <property type="evidence" value="ECO:0007669"/>
    <property type="project" value="TreeGrafter"/>
</dbReference>
<dbReference type="AlphaFoldDB" id="A0A812DTD9"/>
<organism evidence="4 5">
    <name type="scientific">Acanthosepion pharaonis</name>
    <name type="common">Pharaoh cuttlefish</name>
    <name type="synonym">Sepia pharaonis</name>
    <dbReference type="NCBI Taxonomy" id="158019"/>
    <lineage>
        <taxon>Eukaryota</taxon>
        <taxon>Metazoa</taxon>
        <taxon>Spiralia</taxon>
        <taxon>Lophotrochozoa</taxon>
        <taxon>Mollusca</taxon>
        <taxon>Cephalopoda</taxon>
        <taxon>Coleoidea</taxon>
        <taxon>Decapodiformes</taxon>
        <taxon>Sepiida</taxon>
        <taxon>Sepiina</taxon>
        <taxon>Sepiidae</taxon>
        <taxon>Acanthosepion</taxon>
    </lineage>
</organism>
<protein>
    <submittedName>
        <fullName evidence="4">TRAF3IP1</fullName>
    </submittedName>
</protein>
<dbReference type="PANTHER" id="PTHR31363">
    <property type="entry name" value="TRAF3-INTERACTING PROTEIN 1"/>
    <property type="match status" value="1"/>
</dbReference>
<dbReference type="EMBL" id="CAHIKZ030004123">
    <property type="protein sequence ID" value="CAE1307461.1"/>
    <property type="molecule type" value="Genomic_DNA"/>
</dbReference>
<keyword evidence="2" id="KW-1133">Transmembrane helix</keyword>
<keyword evidence="5" id="KW-1185">Reference proteome</keyword>
<dbReference type="GO" id="GO:0060271">
    <property type="term" value="P:cilium assembly"/>
    <property type="evidence" value="ECO:0007669"/>
    <property type="project" value="TreeGrafter"/>
</dbReference>
<name>A0A812DTD9_ACAPH</name>
<keyword evidence="2" id="KW-0472">Membrane</keyword>